<dbReference type="AlphaFoldDB" id="A0A2R3Z860"/>
<accession>A0A2R3Z860</accession>
<dbReference type="EMBL" id="CP028136">
    <property type="protein sequence ID" value="AVR46470.1"/>
    <property type="molecule type" value="Genomic_DNA"/>
</dbReference>
<dbReference type="Proteomes" id="UP000241507">
    <property type="component" value="Chromosome"/>
</dbReference>
<evidence type="ECO:0000313" key="1">
    <source>
        <dbReference type="EMBL" id="AVR46470.1"/>
    </source>
</evidence>
<organism evidence="1 2">
    <name type="scientific">Christiangramia fulva</name>
    <dbReference type="NCBI Taxonomy" id="2126553"/>
    <lineage>
        <taxon>Bacteria</taxon>
        <taxon>Pseudomonadati</taxon>
        <taxon>Bacteroidota</taxon>
        <taxon>Flavobacteriia</taxon>
        <taxon>Flavobacteriales</taxon>
        <taxon>Flavobacteriaceae</taxon>
        <taxon>Christiangramia</taxon>
    </lineage>
</organism>
<dbReference type="SUPFAM" id="SSF56925">
    <property type="entry name" value="OMPA-like"/>
    <property type="match status" value="1"/>
</dbReference>
<dbReference type="InterPro" id="IPR011250">
    <property type="entry name" value="OMP/PagP_B-barrel"/>
</dbReference>
<reference evidence="2" key="1">
    <citation type="submission" date="2018-03" db="EMBL/GenBank/DDBJ databases">
        <title>Gramella fulva sp. nov., isolated from a dry surface of tidal flat.</title>
        <authorList>
            <person name="Hwang S.H."/>
            <person name="Hwang W.M."/>
            <person name="Kang K."/>
            <person name="Ahn T.-Y."/>
        </authorList>
    </citation>
    <scope>NUCLEOTIDE SEQUENCE [LARGE SCALE GENOMIC DNA]</scope>
    <source>
        <strain evidence="2">SH35</strain>
    </source>
</reference>
<name>A0A2R3Z860_9FLAO</name>
<dbReference type="RefSeq" id="WP_107013243.1">
    <property type="nucleotide sequence ID" value="NZ_CP028136.1"/>
</dbReference>
<protein>
    <submittedName>
        <fullName evidence="1">Uncharacterized protein</fullName>
    </submittedName>
</protein>
<evidence type="ECO:0000313" key="2">
    <source>
        <dbReference type="Proteomes" id="UP000241507"/>
    </source>
</evidence>
<dbReference type="OrthoDB" id="1428514at2"/>
<proteinExistence type="predicted"/>
<keyword evidence="2" id="KW-1185">Reference proteome</keyword>
<gene>
    <name evidence="1" type="ORF">C7S20_15030</name>
</gene>
<sequence length="214" mass="24875">MKNFLIIALILIQTIAFGQNAQKWRLGIETSIENLSIPRNNYGQKYIRTDESINGYSVKFDQKNYSIGLRAKYSLKEKLDLSSGISYSNKDFSGRYNCATCDFIGIFPETTIEQRFLTIPLSIEYLFLKGKFKPALEGGFENNFKLKNDIKKISNNYFLEAYLGVSINYALMEKWILNVGYNYQKSISHLYKTDESELRTNSFFLRISYLLKSR</sequence>
<dbReference type="KEGG" id="grs:C7S20_15030"/>